<dbReference type="Gene3D" id="3.30.420.10">
    <property type="entry name" value="Ribonuclease H-like superfamily/Ribonuclease H"/>
    <property type="match status" value="1"/>
</dbReference>
<gene>
    <name evidence="1" type="ORF">BEH_05935</name>
</gene>
<dbReference type="GO" id="GO:0003676">
    <property type="term" value="F:nucleic acid binding"/>
    <property type="evidence" value="ECO:0007669"/>
    <property type="project" value="InterPro"/>
</dbReference>
<dbReference type="PANTHER" id="PTHR48475">
    <property type="entry name" value="RIBONUCLEASE H"/>
    <property type="match status" value="1"/>
</dbReference>
<protein>
    <submittedName>
        <fullName evidence="1">Uncharacterized protein</fullName>
    </submittedName>
</protein>
<dbReference type="CDD" id="cd09279">
    <property type="entry name" value="RNase_HI_like"/>
    <property type="match status" value="1"/>
</dbReference>
<dbReference type="KEGG" id="beo:BEH_05935"/>
<dbReference type="InterPro" id="IPR002156">
    <property type="entry name" value="RNaseH_domain"/>
</dbReference>
<accession>A0A0H4KHD9</accession>
<dbReference type="GeneID" id="93702426"/>
<name>A0A1X7F468_9BACI</name>
<sequence>MDFQLRWTYKSHGRNLDFQSAFTNGKEALLIAEDLLKTGRLKEITFVDEMDQSWTLKEMKKLLQEVKEQPHYVKAYFDGGFDLSTKKAGVGAVIYYRQNGKNYRLRSSTSFDELDSNNEAEYAAFHYAVKQLEELGVHHLPVTFLGDSKVVLKQLAGEWPCYEESFNRWLDRIEEALKDLHIKPTYTHIARKENEEADTLAAQAMHGKEISSTYEIE</sequence>
<dbReference type="GO" id="GO:0004523">
    <property type="term" value="F:RNA-DNA hybrid ribonuclease activity"/>
    <property type="evidence" value="ECO:0007669"/>
    <property type="project" value="InterPro"/>
</dbReference>
<dbReference type="InterPro" id="IPR012337">
    <property type="entry name" value="RNaseH-like_sf"/>
</dbReference>
<proteinExistence type="predicted"/>
<keyword evidence="2" id="KW-1185">Reference proteome</keyword>
<evidence type="ECO:0000313" key="1">
    <source>
        <dbReference type="EMBL" id="AKO91684.1"/>
    </source>
</evidence>
<dbReference type="OrthoDB" id="2680098at2"/>
<dbReference type="AlphaFoldDB" id="A0A1X7F468"/>
<dbReference type="RefSeq" id="WP_040058194.1">
    <property type="nucleotide sequence ID" value="NZ_CP011974.1"/>
</dbReference>
<reference evidence="1 2" key="1">
    <citation type="journal article" date="2015" name="PLoS ONE">
        <title>Genome Sequence of Bacillus endophyticus and Analysis of Its Companion Mechanism in the Ketogulonigenium vulgare-Bacillus Strain Consortium.</title>
        <authorList>
            <person name="Jia N."/>
            <person name="Du J."/>
            <person name="Ding M.Z."/>
            <person name="Gao F."/>
            <person name="Yuan Y.J."/>
        </authorList>
    </citation>
    <scope>NUCLEOTIDE SEQUENCE [LARGE SCALE GENOMIC DNA]</scope>
    <source>
        <strain evidence="1 2">Hbe603</strain>
    </source>
</reference>
<dbReference type="PATRIC" id="fig|135735.6.peg.1181"/>
<dbReference type="PANTHER" id="PTHR48475:SF1">
    <property type="entry name" value="RNASE H TYPE-1 DOMAIN-CONTAINING PROTEIN"/>
    <property type="match status" value="1"/>
</dbReference>
<reference evidence="2" key="2">
    <citation type="submission" date="2015-06" db="EMBL/GenBank/DDBJ databases">
        <title>Genome Sequence of Bacillus endophyticus and Analysis of its Companion Mechanism in the Ketogulonigenium vulgare-Bacillus strain Consortium.</title>
        <authorList>
            <person name="Jia N."/>
            <person name="Du J."/>
            <person name="Ding M.-Z."/>
            <person name="Gao F."/>
            <person name="Yuan Y.-J."/>
        </authorList>
    </citation>
    <scope>NUCLEOTIDE SEQUENCE [LARGE SCALE GENOMIC DNA]</scope>
    <source>
        <strain evidence="2">Hbe603</strain>
    </source>
</reference>
<dbReference type="InterPro" id="IPR036397">
    <property type="entry name" value="RNaseH_sf"/>
</dbReference>
<dbReference type="SUPFAM" id="SSF53098">
    <property type="entry name" value="Ribonuclease H-like"/>
    <property type="match status" value="1"/>
</dbReference>
<dbReference type="PROSITE" id="PS50879">
    <property type="entry name" value="RNASE_H_1"/>
    <property type="match status" value="1"/>
</dbReference>
<dbReference type="Proteomes" id="UP000036202">
    <property type="component" value="Chromosome"/>
</dbReference>
<evidence type="ECO:0000313" key="2">
    <source>
        <dbReference type="Proteomes" id="UP000036202"/>
    </source>
</evidence>
<dbReference type="EMBL" id="CP011974">
    <property type="protein sequence ID" value="AKO91684.1"/>
    <property type="molecule type" value="Genomic_DNA"/>
</dbReference>
<organism evidence="1 2">
    <name type="scientific">Priestia filamentosa</name>
    <dbReference type="NCBI Taxonomy" id="1402861"/>
    <lineage>
        <taxon>Bacteria</taxon>
        <taxon>Bacillati</taxon>
        <taxon>Bacillota</taxon>
        <taxon>Bacilli</taxon>
        <taxon>Bacillales</taxon>
        <taxon>Bacillaceae</taxon>
        <taxon>Priestia</taxon>
    </lineage>
</organism>
<dbReference type="NCBIfam" id="NF005822">
    <property type="entry name" value="PRK07708.1"/>
    <property type="match status" value="1"/>
</dbReference>
<dbReference type="Pfam" id="PF13456">
    <property type="entry name" value="RVT_3"/>
    <property type="match status" value="1"/>
</dbReference>
<accession>A0A1X7F468</accession>